<reference evidence="1" key="1">
    <citation type="submission" date="2023-07" db="EMBL/GenBank/DDBJ databases">
        <title>Degradation of tert-butanol by M. austroafricanum TBA100.</title>
        <authorList>
            <person name="Helbich S."/>
            <person name="Vainshtein Y."/>
        </authorList>
    </citation>
    <scope>NUCLEOTIDE SEQUENCE</scope>
    <source>
        <strain evidence="1">TBA100</strain>
    </source>
</reference>
<dbReference type="EMBL" id="JAUHTC010000091">
    <property type="protein sequence ID" value="MDN4521398.1"/>
    <property type="molecule type" value="Genomic_DNA"/>
</dbReference>
<dbReference type="RefSeq" id="WP_301161793.1">
    <property type="nucleotide sequence ID" value="NZ_JAUHTC010000091.1"/>
</dbReference>
<evidence type="ECO:0000313" key="2">
    <source>
        <dbReference type="Proteomes" id="UP001172687"/>
    </source>
</evidence>
<dbReference type="Proteomes" id="UP001172687">
    <property type="component" value="Unassembled WGS sequence"/>
</dbReference>
<protein>
    <submittedName>
        <fullName evidence="1">Uncharacterized protein</fullName>
    </submittedName>
</protein>
<sequence length="111" mass="11923">MPNGELYVDRALQRQAEIYAEQYHSVPSFMRDVMGMVEPRAVPAPKPAIFDTRGEAERLCAKLAKEAAAVGVVNWGGAVVESLCTPFTTGNPGVQFAAEVAEWIAQQGGAE</sequence>
<keyword evidence="2" id="KW-1185">Reference proteome</keyword>
<evidence type="ECO:0000313" key="1">
    <source>
        <dbReference type="EMBL" id="MDN4521398.1"/>
    </source>
</evidence>
<proteinExistence type="predicted"/>
<gene>
    <name evidence="1" type="ORF">QYF68_26770</name>
</gene>
<comment type="caution">
    <text evidence="1">The sequence shown here is derived from an EMBL/GenBank/DDBJ whole genome shotgun (WGS) entry which is preliminary data.</text>
</comment>
<accession>A0ABT8HKV9</accession>
<name>A0ABT8HKV9_MYCAO</name>
<organism evidence="1 2">
    <name type="scientific">Mycolicibacterium austroafricanum</name>
    <name type="common">Mycobacterium austroafricanum</name>
    <dbReference type="NCBI Taxonomy" id="39687"/>
    <lineage>
        <taxon>Bacteria</taxon>
        <taxon>Bacillati</taxon>
        <taxon>Actinomycetota</taxon>
        <taxon>Actinomycetes</taxon>
        <taxon>Mycobacteriales</taxon>
        <taxon>Mycobacteriaceae</taxon>
        <taxon>Mycolicibacterium</taxon>
    </lineage>
</organism>